<dbReference type="EMBL" id="UASN01000019">
    <property type="protein sequence ID" value="SPX55390.1"/>
    <property type="molecule type" value="Genomic_DNA"/>
</dbReference>
<gene>
    <name evidence="2" type="ORF">NCTC9601_02569</name>
</gene>
<evidence type="ECO:0000313" key="2">
    <source>
        <dbReference type="EMBL" id="SPX55390.1"/>
    </source>
</evidence>
<reference evidence="2 3" key="1">
    <citation type="submission" date="2018-06" db="EMBL/GenBank/DDBJ databases">
        <authorList>
            <consortium name="Pathogen Informatics"/>
            <person name="Doyle S."/>
        </authorList>
    </citation>
    <scope>NUCLEOTIDE SEQUENCE [LARGE SCALE GENOMIC DNA]</scope>
    <source>
        <strain evidence="2 3">NCTC9601</strain>
    </source>
</reference>
<evidence type="ECO:0000256" key="1">
    <source>
        <dbReference type="SAM" id="MobiDB-lite"/>
    </source>
</evidence>
<feature type="region of interest" description="Disordered" evidence="1">
    <location>
        <begin position="35"/>
        <end position="59"/>
    </location>
</feature>
<name>A0A2X1SFF2_KLEPN</name>
<organism evidence="2 3">
    <name type="scientific">Klebsiella pneumoniae</name>
    <dbReference type="NCBI Taxonomy" id="573"/>
    <lineage>
        <taxon>Bacteria</taxon>
        <taxon>Pseudomonadati</taxon>
        <taxon>Pseudomonadota</taxon>
        <taxon>Gammaproteobacteria</taxon>
        <taxon>Enterobacterales</taxon>
        <taxon>Enterobacteriaceae</taxon>
        <taxon>Klebsiella/Raoultella group</taxon>
        <taxon>Klebsiella</taxon>
        <taxon>Klebsiella pneumoniae complex</taxon>
    </lineage>
</organism>
<dbReference type="Proteomes" id="UP000251123">
    <property type="component" value="Unassembled WGS sequence"/>
</dbReference>
<accession>A0A2X1SFF2</accession>
<sequence>MNPLQYVPFNQTLYFINGDDPVQVAWMKRQTPPTLEEQNYPRAGQYPGDAEVSGQPCLL</sequence>
<proteinExistence type="predicted"/>
<protein>
    <submittedName>
        <fullName evidence="2">Conjugal transfer pilus assembly protein TraW</fullName>
    </submittedName>
</protein>
<dbReference type="AlphaFoldDB" id="A0A2X1SFF2"/>
<evidence type="ECO:0000313" key="3">
    <source>
        <dbReference type="Proteomes" id="UP000251123"/>
    </source>
</evidence>